<evidence type="ECO:0000256" key="1">
    <source>
        <dbReference type="SAM" id="MobiDB-lite"/>
    </source>
</evidence>
<feature type="compositionally biased region" description="Basic and acidic residues" evidence="1">
    <location>
        <begin position="22"/>
        <end position="39"/>
    </location>
</feature>
<name>A0A4Z2HWJ9_9TELE</name>
<reference evidence="2 3" key="1">
    <citation type="submission" date="2019-03" db="EMBL/GenBank/DDBJ databases">
        <title>First draft genome of Liparis tanakae, snailfish: a comprehensive survey of snailfish specific genes.</title>
        <authorList>
            <person name="Kim W."/>
            <person name="Song I."/>
            <person name="Jeong J.-H."/>
            <person name="Kim D."/>
            <person name="Kim S."/>
            <person name="Ryu S."/>
            <person name="Song J.Y."/>
            <person name="Lee S.K."/>
        </authorList>
    </citation>
    <scope>NUCLEOTIDE SEQUENCE [LARGE SCALE GENOMIC DNA]</scope>
    <source>
        <tissue evidence="2">Muscle</tissue>
    </source>
</reference>
<dbReference type="Proteomes" id="UP000314294">
    <property type="component" value="Unassembled WGS sequence"/>
</dbReference>
<proteinExistence type="predicted"/>
<keyword evidence="3" id="KW-1185">Reference proteome</keyword>
<gene>
    <name evidence="2" type="ORF">EYF80_020079</name>
</gene>
<accession>A0A4Z2HWJ9</accession>
<dbReference type="EMBL" id="SRLO01000172">
    <property type="protein sequence ID" value="TNN69715.1"/>
    <property type="molecule type" value="Genomic_DNA"/>
</dbReference>
<evidence type="ECO:0000313" key="3">
    <source>
        <dbReference type="Proteomes" id="UP000314294"/>
    </source>
</evidence>
<dbReference type="AlphaFoldDB" id="A0A4Z2HWJ9"/>
<organism evidence="2 3">
    <name type="scientific">Liparis tanakae</name>
    <name type="common">Tanaka's snailfish</name>
    <dbReference type="NCBI Taxonomy" id="230148"/>
    <lineage>
        <taxon>Eukaryota</taxon>
        <taxon>Metazoa</taxon>
        <taxon>Chordata</taxon>
        <taxon>Craniata</taxon>
        <taxon>Vertebrata</taxon>
        <taxon>Euteleostomi</taxon>
        <taxon>Actinopterygii</taxon>
        <taxon>Neopterygii</taxon>
        <taxon>Teleostei</taxon>
        <taxon>Neoteleostei</taxon>
        <taxon>Acanthomorphata</taxon>
        <taxon>Eupercaria</taxon>
        <taxon>Perciformes</taxon>
        <taxon>Cottioidei</taxon>
        <taxon>Cottales</taxon>
        <taxon>Liparidae</taxon>
        <taxon>Liparis</taxon>
    </lineage>
</organism>
<feature type="region of interest" description="Disordered" evidence="1">
    <location>
        <begin position="1"/>
        <end position="39"/>
    </location>
</feature>
<sequence length="146" mass="16082">MSALRSERTPAAPSPYCWRGSSRKEPEGEIRHEAQSDMHRADSYRVSHLRAHSLPPTVSVDLQYSDRRSNASPIRRVLTVSFSELKAPNSGLLPYGLASFLVLPASNGPASFVTPPAMALLMKGSHPPPPLLLLHVEVWLVVHAYH</sequence>
<comment type="caution">
    <text evidence="2">The sequence shown here is derived from an EMBL/GenBank/DDBJ whole genome shotgun (WGS) entry which is preliminary data.</text>
</comment>
<protein>
    <submittedName>
        <fullName evidence="2">Uncharacterized protein</fullName>
    </submittedName>
</protein>
<evidence type="ECO:0000313" key="2">
    <source>
        <dbReference type="EMBL" id="TNN69715.1"/>
    </source>
</evidence>